<evidence type="ECO:0000256" key="7">
    <source>
        <dbReference type="PIRSR" id="PIRSR604808-3"/>
    </source>
</evidence>
<feature type="region of interest" description="Disordered" evidence="8">
    <location>
        <begin position="374"/>
        <end position="396"/>
    </location>
</feature>
<evidence type="ECO:0000256" key="6">
    <source>
        <dbReference type="PIRSR" id="PIRSR604808-2"/>
    </source>
</evidence>
<feature type="binding site" evidence="6">
    <location>
        <position position="361"/>
    </location>
    <ligand>
        <name>Mg(2+)</name>
        <dbReference type="ChEBI" id="CHEBI:18420"/>
        <label>1</label>
    </ligand>
</feature>
<proteinExistence type="inferred from homology"/>
<gene>
    <name evidence="10" type="ORF">IMSHALPRED_005209</name>
</gene>
<feature type="site" description="Interaction with DNA substrate" evidence="7">
    <location>
        <position position="362"/>
    </location>
</feature>
<evidence type="ECO:0000313" key="10">
    <source>
        <dbReference type="EMBL" id="CAF9921580.1"/>
    </source>
</evidence>
<feature type="site" description="Transition state stabilizer" evidence="7">
    <location>
        <position position="265"/>
    </location>
</feature>
<evidence type="ECO:0000256" key="8">
    <source>
        <dbReference type="SAM" id="MobiDB-lite"/>
    </source>
</evidence>
<dbReference type="GO" id="GO:0008311">
    <property type="term" value="F:double-stranded DNA 3'-5' DNA exonuclease activity"/>
    <property type="evidence" value="ECO:0007669"/>
    <property type="project" value="TreeGrafter"/>
</dbReference>
<dbReference type="PANTHER" id="PTHR22748">
    <property type="entry name" value="AP ENDONUCLEASE"/>
    <property type="match status" value="1"/>
</dbReference>
<dbReference type="InterPro" id="IPR004808">
    <property type="entry name" value="AP_endonuc_1"/>
</dbReference>
<keyword evidence="4 6" id="KW-0460">Magnesium</keyword>
<dbReference type="SUPFAM" id="SSF56219">
    <property type="entry name" value="DNase I-like"/>
    <property type="match status" value="1"/>
</dbReference>
<dbReference type="GO" id="GO:0008081">
    <property type="term" value="F:phosphoric diester hydrolase activity"/>
    <property type="evidence" value="ECO:0007669"/>
    <property type="project" value="TreeGrafter"/>
</dbReference>
<reference evidence="10" key="1">
    <citation type="submission" date="2021-03" db="EMBL/GenBank/DDBJ databases">
        <authorList>
            <person name="Tagirdzhanova G."/>
        </authorList>
    </citation>
    <scope>NUCLEOTIDE SEQUENCE</scope>
</reference>
<feature type="binding site" evidence="6">
    <location>
        <position position="362"/>
    </location>
    <ligand>
        <name>Mg(2+)</name>
        <dbReference type="ChEBI" id="CHEBI:18420"/>
        <label>1</label>
    </ligand>
</feature>
<dbReference type="PROSITE" id="PS51435">
    <property type="entry name" value="AP_NUCLEASE_F1_4"/>
    <property type="match status" value="1"/>
</dbReference>
<feature type="binding site" evidence="6">
    <location>
        <position position="265"/>
    </location>
    <ligand>
        <name>Mg(2+)</name>
        <dbReference type="ChEBI" id="CHEBI:18420"/>
        <label>1</label>
    </ligand>
</feature>
<evidence type="ECO:0000256" key="4">
    <source>
        <dbReference type="ARBA" id="ARBA00022842"/>
    </source>
</evidence>
<dbReference type="InterPro" id="IPR036691">
    <property type="entry name" value="Endo/exonu/phosph_ase_sf"/>
</dbReference>
<comment type="cofactor">
    <cofactor evidence="6">
        <name>Mg(2+)</name>
        <dbReference type="ChEBI" id="CHEBI:18420"/>
    </cofactor>
    <cofactor evidence="6">
        <name>Mn(2+)</name>
        <dbReference type="ChEBI" id="CHEBI:29035"/>
    </cofactor>
    <text evidence="6">Probably binds two magnesium or manganese ions per subunit.</text>
</comment>
<dbReference type="GO" id="GO:0005634">
    <property type="term" value="C:nucleus"/>
    <property type="evidence" value="ECO:0007669"/>
    <property type="project" value="TreeGrafter"/>
</dbReference>
<keyword evidence="11" id="KW-1185">Reference proteome</keyword>
<feature type="region of interest" description="Disordered" evidence="8">
    <location>
        <begin position="1"/>
        <end position="43"/>
    </location>
</feature>
<accession>A0A8H3IHZ5</accession>
<feature type="compositionally biased region" description="Pro residues" evidence="8">
    <location>
        <begin position="1"/>
        <end position="10"/>
    </location>
</feature>
<dbReference type="OrthoDB" id="498125at2759"/>
<dbReference type="EMBL" id="CAJPDT010000028">
    <property type="protein sequence ID" value="CAF9921580.1"/>
    <property type="molecule type" value="Genomic_DNA"/>
</dbReference>
<dbReference type="GO" id="GO:0046872">
    <property type="term" value="F:metal ion binding"/>
    <property type="evidence" value="ECO:0007669"/>
    <property type="project" value="UniProtKB-KW"/>
</dbReference>
<feature type="active site" evidence="5">
    <location>
        <position position="212"/>
    </location>
</feature>
<feature type="binding site" evidence="6">
    <location>
        <position position="58"/>
    </location>
    <ligand>
        <name>Mg(2+)</name>
        <dbReference type="ChEBI" id="CHEBI:18420"/>
        <label>1</label>
    </ligand>
</feature>
<feature type="domain" description="Endonuclease/exonuclease/phosphatase" evidence="9">
    <location>
        <begin position="56"/>
        <end position="362"/>
    </location>
</feature>
<keyword evidence="3" id="KW-0378">Hydrolase</keyword>
<evidence type="ECO:0000256" key="1">
    <source>
        <dbReference type="ARBA" id="ARBA00007092"/>
    </source>
</evidence>
<feature type="binding site" evidence="6">
    <location>
        <position position="263"/>
    </location>
    <ligand>
        <name>Mg(2+)</name>
        <dbReference type="ChEBI" id="CHEBI:18420"/>
        <label>1</label>
    </ligand>
</feature>
<dbReference type="GO" id="GO:0006284">
    <property type="term" value="P:base-excision repair"/>
    <property type="evidence" value="ECO:0007669"/>
    <property type="project" value="TreeGrafter"/>
</dbReference>
<comment type="caution">
    <text evidence="10">The sequence shown here is derived from an EMBL/GenBank/DDBJ whole genome shotgun (WGS) entry which is preliminary data.</text>
</comment>
<evidence type="ECO:0000259" key="9">
    <source>
        <dbReference type="Pfam" id="PF03372"/>
    </source>
</evidence>
<dbReference type="Gene3D" id="3.60.10.10">
    <property type="entry name" value="Endonuclease/exonuclease/phosphatase"/>
    <property type="match status" value="1"/>
</dbReference>
<dbReference type="PANTHER" id="PTHR22748:SF14">
    <property type="entry name" value="ENDONUCLEASE_EXONUCLEASE_PHOSPHATASE DOMAIN-CONTAINING PROTEIN"/>
    <property type="match status" value="1"/>
</dbReference>
<protein>
    <recommendedName>
        <fullName evidence="9">Endonuclease/exonuclease/phosphatase domain-containing protein</fullName>
    </recommendedName>
</protein>
<evidence type="ECO:0000256" key="5">
    <source>
        <dbReference type="PIRSR" id="PIRSR604808-1"/>
    </source>
</evidence>
<feature type="site" description="Important for catalytic activity" evidence="7">
    <location>
        <position position="331"/>
    </location>
</feature>
<dbReference type="GO" id="GO:0003906">
    <property type="term" value="F:DNA-(apurinic or apyrimidinic site) endonuclease activity"/>
    <property type="evidence" value="ECO:0007669"/>
    <property type="project" value="TreeGrafter"/>
</dbReference>
<feature type="binding site" evidence="6">
    <location>
        <position position="113"/>
    </location>
    <ligand>
        <name>Mg(2+)</name>
        <dbReference type="ChEBI" id="CHEBI:18420"/>
        <label>1</label>
    </ligand>
</feature>
<sequence>MPSPEVSPPPLKRRRISDPSSQRTHHPPPPLPQILPPTASYDPPSTFPVDHLTIYSWNINGIAPFLPPSTPPITNFLKPASRSTTPSNPTPQRPSLRANLKRWKWPHILCLQEVKIAPTDTKTQSSVRRVVNAPLDADDEDNDSDRPLYDAHFCLPRDQHNATGFGGKVYGVCTLLRRDVPGPVTRTVQWDLEGRVLLVEIAEWGVVVVNVYAVNGTTNDYRDSATGKVLGDRHGRKRVFHSLLRDEVRRYEDAGWGVVIAGDMNVSRSFVDSFPQLRMGEEHVRNRTDFEVKFRKDLGMVDTFRLVHGQQRKFTYRPRNKPWGTGGDRVDMILVTKGLRAQGRVREADVLDDEEERGPSDHVPLFVELAVGRVERGDGGSGQGAPAIDEQGEKSG</sequence>
<dbReference type="AlphaFoldDB" id="A0A8H3IHZ5"/>
<dbReference type="Pfam" id="PF03372">
    <property type="entry name" value="Exo_endo_phos"/>
    <property type="match status" value="1"/>
</dbReference>
<evidence type="ECO:0000256" key="2">
    <source>
        <dbReference type="ARBA" id="ARBA00022723"/>
    </source>
</evidence>
<evidence type="ECO:0000256" key="3">
    <source>
        <dbReference type="ARBA" id="ARBA00022801"/>
    </source>
</evidence>
<dbReference type="Proteomes" id="UP000664534">
    <property type="component" value="Unassembled WGS sequence"/>
</dbReference>
<feature type="active site" description="Proton donor/acceptor" evidence="5">
    <location>
        <position position="263"/>
    </location>
</feature>
<evidence type="ECO:0000313" key="11">
    <source>
        <dbReference type="Proteomes" id="UP000664534"/>
    </source>
</evidence>
<name>A0A8H3IHZ5_9LECA</name>
<comment type="similarity">
    <text evidence="1">Belongs to the DNA repair enzymes AP/ExoA family.</text>
</comment>
<feature type="active site" description="Proton acceptor" evidence="5">
    <location>
        <position position="362"/>
    </location>
</feature>
<feature type="region of interest" description="Disordered" evidence="8">
    <location>
        <begin position="74"/>
        <end position="95"/>
    </location>
</feature>
<keyword evidence="6" id="KW-0464">Manganese</keyword>
<keyword evidence="2 6" id="KW-0479">Metal-binding</keyword>
<organism evidence="10 11">
    <name type="scientific">Imshaugia aleurites</name>
    <dbReference type="NCBI Taxonomy" id="172621"/>
    <lineage>
        <taxon>Eukaryota</taxon>
        <taxon>Fungi</taxon>
        <taxon>Dikarya</taxon>
        <taxon>Ascomycota</taxon>
        <taxon>Pezizomycotina</taxon>
        <taxon>Lecanoromycetes</taxon>
        <taxon>OSLEUM clade</taxon>
        <taxon>Lecanoromycetidae</taxon>
        <taxon>Lecanorales</taxon>
        <taxon>Lecanorineae</taxon>
        <taxon>Parmeliaceae</taxon>
        <taxon>Imshaugia</taxon>
    </lineage>
</organism>
<dbReference type="InterPro" id="IPR005135">
    <property type="entry name" value="Endo/exonuclease/phosphatase"/>
</dbReference>